<evidence type="ECO:0000313" key="7">
    <source>
        <dbReference type="Proteomes" id="UP000011563"/>
    </source>
</evidence>
<evidence type="ECO:0000256" key="2">
    <source>
        <dbReference type="ARBA" id="ARBA00009695"/>
    </source>
</evidence>
<accession>M1LAZ9</accession>
<dbReference type="EMBL" id="CP003807">
    <property type="protein sequence ID" value="AGF49643.1"/>
    <property type="molecule type" value="Genomic_DNA"/>
</dbReference>
<evidence type="ECO:0000256" key="4">
    <source>
        <dbReference type="ARBA" id="ARBA00022490"/>
    </source>
</evidence>
<gene>
    <name evidence="6" type="ORF">BCUE_0441</name>
</gene>
<dbReference type="PATRIC" id="fig|1208922.3.peg.195"/>
<sequence>MANTLLSLAVKYLSRKDYSQESLRNKLSVYCDDNSEIDSVIEHLKIKGLISDKRFVNNIIDKYSMNYGYSFIIKLLKSNGIDIDVFLEEISFLKESELERAHSLIKRKFSKGVSADIKAYAKHARFLGNRGFAKDAIYKVIKSIFHNID</sequence>
<feature type="domain" description="RecX third three-helical" evidence="5">
    <location>
        <begin position="95"/>
        <end position="141"/>
    </location>
</feature>
<name>M1LAZ9_9PROT</name>
<comment type="similarity">
    <text evidence="2">Belongs to the RecX family.</text>
</comment>
<dbReference type="GO" id="GO:0005737">
    <property type="term" value="C:cytoplasm"/>
    <property type="evidence" value="ECO:0007669"/>
    <property type="project" value="UniProtKB-SubCell"/>
</dbReference>
<dbReference type="KEGG" id="kbt:BCUE_0441"/>
<dbReference type="Proteomes" id="UP000011563">
    <property type="component" value="Chromosome"/>
</dbReference>
<keyword evidence="7" id="KW-1185">Reference proteome</keyword>
<dbReference type="Pfam" id="PF21981">
    <property type="entry name" value="RecX_HTH3"/>
    <property type="match status" value="1"/>
</dbReference>
<dbReference type="InterPro" id="IPR053925">
    <property type="entry name" value="RecX_HTH_3rd"/>
</dbReference>
<dbReference type="PANTHER" id="PTHR33602:SF1">
    <property type="entry name" value="REGULATORY PROTEIN RECX FAMILY PROTEIN"/>
    <property type="match status" value="1"/>
</dbReference>
<proteinExistence type="inferred from homology"/>
<keyword evidence="4" id="KW-0963">Cytoplasm</keyword>
<reference evidence="6 7" key="1">
    <citation type="journal article" date="2013" name="Genome Biol. Evol.">
        <title>Genome evolution and phylogenomic analysis of candidatus kinetoplastibacterium, the betaproteobacterial endosymbionts of strigomonas and angomonas.</title>
        <authorList>
            <person name="Alves J.M."/>
            <person name="Serrano M.G."/>
            <person name="Maia da Silva F."/>
            <person name="Voegtly L.J."/>
            <person name="Matveyev A.V."/>
            <person name="Teixeira M.M."/>
            <person name="Camargo E.P."/>
            <person name="Buck G.A."/>
        </authorList>
    </citation>
    <scope>NUCLEOTIDE SEQUENCE [LARGE SCALE GENOMIC DNA]</scope>
    <source>
        <strain evidence="6 7">TCC012E</strain>
    </source>
</reference>
<evidence type="ECO:0000256" key="3">
    <source>
        <dbReference type="ARBA" id="ARBA00018111"/>
    </source>
</evidence>
<organism evidence="6 7">
    <name type="scientific">Candidatus Kinetoplastidibacterium blastocrithidiae TCC012E</name>
    <dbReference type="NCBI Taxonomy" id="1208922"/>
    <lineage>
        <taxon>Bacteria</taxon>
        <taxon>Pseudomonadati</taxon>
        <taxon>Pseudomonadota</taxon>
        <taxon>Betaproteobacteria</taxon>
        <taxon>Candidatus Kinetoplastidibacterium</taxon>
    </lineage>
</organism>
<dbReference type="RefSeq" id="WP_015237894.1">
    <property type="nucleotide sequence ID" value="NC_020285.1"/>
</dbReference>
<evidence type="ECO:0000256" key="1">
    <source>
        <dbReference type="ARBA" id="ARBA00004496"/>
    </source>
</evidence>
<evidence type="ECO:0000259" key="5">
    <source>
        <dbReference type="Pfam" id="PF21981"/>
    </source>
</evidence>
<dbReference type="InterPro" id="IPR036388">
    <property type="entry name" value="WH-like_DNA-bd_sf"/>
</dbReference>
<comment type="subcellular location">
    <subcellularLocation>
        <location evidence="1">Cytoplasm</location>
    </subcellularLocation>
</comment>
<protein>
    <recommendedName>
        <fullName evidence="3">Regulatory protein RecX</fullName>
    </recommendedName>
</protein>
<dbReference type="InterPro" id="IPR003783">
    <property type="entry name" value="Regulatory_RecX"/>
</dbReference>
<dbReference type="HOGENOM" id="CLU_066607_3_1_4"/>
<dbReference type="Gene3D" id="1.10.10.10">
    <property type="entry name" value="Winged helix-like DNA-binding domain superfamily/Winged helix DNA-binding domain"/>
    <property type="match status" value="2"/>
</dbReference>
<evidence type="ECO:0000313" key="6">
    <source>
        <dbReference type="EMBL" id="AGF49643.1"/>
    </source>
</evidence>
<dbReference type="GO" id="GO:0006282">
    <property type="term" value="P:regulation of DNA repair"/>
    <property type="evidence" value="ECO:0007669"/>
    <property type="project" value="InterPro"/>
</dbReference>
<dbReference type="AlphaFoldDB" id="M1LAZ9"/>
<dbReference type="PANTHER" id="PTHR33602">
    <property type="entry name" value="REGULATORY PROTEIN RECX FAMILY PROTEIN"/>
    <property type="match status" value="1"/>
</dbReference>